<evidence type="ECO:0000256" key="1">
    <source>
        <dbReference type="SAM" id="Phobius"/>
    </source>
</evidence>
<dbReference type="AlphaFoldDB" id="A0A8J2ZHH4"/>
<keyword evidence="1" id="KW-0472">Membrane</keyword>
<keyword evidence="1" id="KW-1133">Transmembrane helix</keyword>
<accession>A0A8J2ZHH4</accession>
<keyword evidence="3" id="KW-1185">Reference proteome</keyword>
<name>A0A8J2ZHH4_9RHOB</name>
<dbReference type="EMBL" id="BMJV01000001">
    <property type="protein sequence ID" value="GGG63225.1"/>
    <property type="molecule type" value="Genomic_DNA"/>
</dbReference>
<gene>
    <name evidence="2" type="ORF">GCM10011415_07040</name>
</gene>
<reference evidence="2" key="2">
    <citation type="submission" date="2020-09" db="EMBL/GenBank/DDBJ databases">
        <authorList>
            <person name="Sun Q."/>
            <person name="Zhou Y."/>
        </authorList>
    </citation>
    <scope>NUCLEOTIDE SEQUENCE</scope>
    <source>
        <strain evidence="2">CGMCC 1.15762</strain>
    </source>
</reference>
<comment type="caution">
    <text evidence="2">The sequence shown here is derived from an EMBL/GenBank/DDBJ whole genome shotgun (WGS) entry which is preliminary data.</text>
</comment>
<organism evidence="2 3">
    <name type="scientific">Salipiger pallidus</name>
    <dbReference type="NCBI Taxonomy" id="1775170"/>
    <lineage>
        <taxon>Bacteria</taxon>
        <taxon>Pseudomonadati</taxon>
        <taxon>Pseudomonadota</taxon>
        <taxon>Alphaproteobacteria</taxon>
        <taxon>Rhodobacterales</taxon>
        <taxon>Roseobacteraceae</taxon>
        <taxon>Salipiger</taxon>
    </lineage>
</organism>
<feature type="transmembrane region" description="Helical" evidence="1">
    <location>
        <begin position="15"/>
        <end position="32"/>
    </location>
</feature>
<protein>
    <submittedName>
        <fullName evidence="2">Uncharacterized protein</fullName>
    </submittedName>
</protein>
<proteinExistence type="predicted"/>
<evidence type="ECO:0000313" key="3">
    <source>
        <dbReference type="Proteomes" id="UP000617145"/>
    </source>
</evidence>
<sequence>MTAQWAKGDLGLTQGWKLLLGGVAMIMALPILKDGRQAPSFWHTADVQARLVEGSGPVAPRAP</sequence>
<reference evidence="2" key="1">
    <citation type="journal article" date="2014" name="Int. J. Syst. Evol. Microbiol.">
        <title>Complete genome sequence of Corynebacterium casei LMG S-19264T (=DSM 44701T), isolated from a smear-ripened cheese.</title>
        <authorList>
            <consortium name="US DOE Joint Genome Institute (JGI-PGF)"/>
            <person name="Walter F."/>
            <person name="Albersmeier A."/>
            <person name="Kalinowski J."/>
            <person name="Ruckert C."/>
        </authorList>
    </citation>
    <scope>NUCLEOTIDE SEQUENCE</scope>
    <source>
        <strain evidence="2">CGMCC 1.15762</strain>
    </source>
</reference>
<evidence type="ECO:0000313" key="2">
    <source>
        <dbReference type="EMBL" id="GGG63225.1"/>
    </source>
</evidence>
<keyword evidence="1" id="KW-0812">Transmembrane</keyword>
<dbReference type="Proteomes" id="UP000617145">
    <property type="component" value="Unassembled WGS sequence"/>
</dbReference>